<evidence type="ECO:0000256" key="12">
    <source>
        <dbReference type="RuleBase" id="RU000679"/>
    </source>
</evidence>
<evidence type="ECO:0000256" key="9">
    <source>
        <dbReference type="ARBA" id="ARBA00023136"/>
    </source>
</evidence>
<accession>A0A2A3EN15</accession>
<evidence type="ECO:0000256" key="6">
    <source>
        <dbReference type="ARBA" id="ARBA00022989"/>
    </source>
</evidence>
<comment type="subcellular location">
    <subcellularLocation>
        <location evidence="1">Membrane</location>
        <topology evidence="1">Multi-pass membrane protein</topology>
    </subcellularLocation>
</comment>
<gene>
    <name evidence="14" type="ORF">APICC_06959</name>
</gene>
<dbReference type="PANTHER" id="PTHR11690:SF253">
    <property type="entry name" value="PICKPOCKET 18-RELATED"/>
    <property type="match status" value="1"/>
</dbReference>
<dbReference type="InterPro" id="IPR001873">
    <property type="entry name" value="ENaC"/>
</dbReference>
<keyword evidence="11 12" id="KW-0407">Ion channel</keyword>
<evidence type="ECO:0000256" key="3">
    <source>
        <dbReference type="ARBA" id="ARBA00022448"/>
    </source>
</evidence>
<evidence type="ECO:0000256" key="2">
    <source>
        <dbReference type="ARBA" id="ARBA00007193"/>
    </source>
</evidence>
<dbReference type="GO" id="GO:0005886">
    <property type="term" value="C:plasma membrane"/>
    <property type="evidence" value="ECO:0007669"/>
    <property type="project" value="TreeGrafter"/>
</dbReference>
<evidence type="ECO:0000313" key="15">
    <source>
        <dbReference type="Proteomes" id="UP000242457"/>
    </source>
</evidence>
<dbReference type="EMBL" id="KZ288205">
    <property type="protein sequence ID" value="PBC33128.1"/>
    <property type="molecule type" value="Genomic_DNA"/>
</dbReference>
<keyword evidence="5 12" id="KW-0812">Transmembrane</keyword>
<feature type="transmembrane region" description="Helical" evidence="13">
    <location>
        <begin position="485"/>
        <end position="510"/>
    </location>
</feature>
<keyword evidence="6 13" id="KW-1133">Transmembrane helix</keyword>
<evidence type="ECO:0000256" key="7">
    <source>
        <dbReference type="ARBA" id="ARBA00023053"/>
    </source>
</evidence>
<evidence type="ECO:0000256" key="5">
    <source>
        <dbReference type="ARBA" id="ARBA00022692"/>
    </source>
</evidence>
<dbReference type="AlphaFoldDB" id="A0A2A3EN15"/>
<keyword evidence="15" id="KW-1185">Reference proteome</keyword>
<evidence type="ECO:0000256" key="11">
    <source>
        <dbReference type="ARBA" id="ARBA00023303"/>
    </source>
</evidence>
<dbReference type="Gene3D" id="1.10.287.770">
    <property type="entry name" value="YojJ-like"/>
    <property type="match status" value="1"/>
</dbReference>
<name>A0A2A3EN15_APICC</name>
<dbReference type="Pfam" id="PF00858">
    <property type="entry name" value="ASC"/>
    <property type="match status" value="1"/>
</dbReference>
<dbReference type="PANTHER" id="PTHR11690">
    <property type="entry name" value="AMILORIDE-SENSITIVE SODIUM CHANNEL-RELATED"/>
    <property type="match status" value="1"/>
</dbReference>
<keyword evidence="3 12" id="KW-0813">Transport</keyword>
<evidence type="ECO:0000313" key="14">
    <source>
        <dbReference type="EMBL" id="PBC33128.1"/>
    </source>
</evidence>
<comment type="similarity">
    <text evidence="2 12">Belongs to the amiloride-sensitive sodium channel (TC 1.A.6) family.</text>
</comment>
<proteinExistence type="inferred from homology"/>
<evidence type="ECO:0000256" key="1">
    <source>
        <dbReference type="ARBA" id="ARBA00004141"/>
    </source>
</evidence>
<keyword evidence="9 13" id="KW-0472">Membrane</keyword>
<dbReference type="GO" id="GO:0015280">
    <property type="term" value="F:ligand-gated sodium channel activity"/>
    <property type="evidence" value="ECO:0007669"/>
    <property type="project" value="TreeGrafter"/>
</dbReference>
<protein>
    <submittedName>
        <fullName evidence="14">Sodium channel protein Nach</fullName>
    </submittedName>
</protein>
<reference evidence="14 15" key="1">
    <citation type="submission" date="2014-07" db="EMBL/GenBank/DDBJ databases">
        <title>Genomic and transcriptomic analysis on Apis cerana provide comprehensive insights into honey bee biology.</title>
        <authorList>
            <person name="Diao Q."/>
            <person name="Sun L."/>
            <person name="Zheng H."/>
            <person name="Zheng H."/>
            <person name="Xu S."/>
            <person name="Wang S."/>
            <person name="Zeng Z."/>
            <person name="Hu F."/>
            <person name="Su S."/>
            <person name="Wu J."/>
        </authorList>
    </citation>
    <scope>NUCLEOTIDE SEQUENCE [LARGE SCALE GENOMIC DNA]</scope>
    <source>
        <tissue evidence="14">Pupae without intestine</tissue>
    </source>
</reference>
<keyword evidence="4 12" id="KW-0894">Sodium channel</keyword>
<evidence type="ECO:0000256" key="13">
    <source>
        <dbReference type="SAM" id="Phobius"/>
    </source>
</evidence>
<feature type="transmembrane region" description="Helical" evidence="13">
    <location>
        <begin position="40"/>
        <end position="58"/>
    </location>
</feature>
<keyword evidence="8 12" id="KW-0406">Ion transport</keyword>
<dbReference type="STRING" id="94128.A0A2A3EN15"/>
<organism evidence="14 15">
    <name type="scientific">Apis cerana cerana</name>
    <name type="common">Oriental honeybee</name>
    <dbReference type="NCBI Taxonomy" id="94128"/>
    <lineage>
        <taxon>Eukaryota</taxon>
        <taxon>Metazoa</taxon>
        <taxon>Ecdysozoa</taxon>
        <taxon>Arthropoda</taxon>
        <taxon>Hexapoda</taxon>
        <taxon>Insecta</taxon>
        <taxon>Pterygota</taxon>
        <taxon>Neoptera</taxon>
        <taxon>Endopterygota</taxon>
        <taxon>Hymenoptera</taxon>
        <taxon>Apocrita</taxon>
        <taxon>Aculeata</taxon>
        <taxon>Apoidea</taxon>
        <taxon>Anthophila</taxon>
        <taxon>Apidae</taxon>
        <taxon>Apis</taxon>
    </lineage>
</organism>
<keyword evidence="10 12" id="KW-0739">Sodium transport</keyword>
<sequence>MTRSHFVQTLIKYSKLYCKYTKLAGFRYFVESKTTWFDRTLWFLMYAVTVPAMVYMVYNSYLEFMENPLFTSVETEYFPTHELNFPGIAICSVNRISRQSATKLANEISAANITDLSLDEILGAIFQLGDLYDSEFMMQNTYQIDQLLTIFYNGSYSITELMKRVSPITRTTNITLTQFLFRYNSPPQTFQLTPQCSSMLSKCRFHDEERNCSELFAFRKTQDGFCCTFNYATKGDDTHFTSRENGTDHRLEPMKVENLTESGGLSVLLESSLDDYFYPIFPSAEWKINLMIFRGQVTIFNPHDYPDMTSGGVIDFLVSPRKHRSVELEAIVFYSIRNIIPYPLEKRDCVFQDEMTSFHMFYTYSDCIVDCKIEDIWNICRCVPFFLPNRTKWFSVIPHENLYNIEDVKDILSCGKCYPECNAVNYNAKISIADLESNQHVAELLDNVDIKNQSVLTIYFRKYGTIRLRQDVIYRWYELMGDASGICGIFVGFSLIAIVEFAYFVGLFMLELLKGPSSSDGDGKRAESKQPPIQTIYWVFFIGIF</sequence>
<dbReference type="Gene3D" id="2.60.470.10">
    <property type="entry name" value="Acid-sensing ion channels like domains"/>
    <property type="match status" value="1"/>
</dbReference>
<dbReference type="OrthoDB" id="6436100at2759"/>
<keyword evidence="7" id="KW-0915">Sodium</keyword>
<evidence type="ECO:0000256" key="10">
    <source>
        <dbReference type="ARBA" id="ARBA00023201"/>
    </source>
</evidence>
<dbReference type="Proteomes" id="UP000242457">
    <property type="component" value="Unassembled WGS sequence"/>
</dbReference>
<evidence type="ECO:0000256" key="8">
    <source>
        <dbReference type="ARBA" id="ARBA00023065"/>
    </source>
</evidence>
<evidence type="ECO:0000256" key="4">
    <source>
        <dbReference type="ARBA" id="ARBA00022461"/>
    </source>
</evidence>